<organism evidence="2 3">
    <name type="scientific">Portunus trituberculatus</name>
    <name type="common">Swimming crab</name>
    <name type="synonym">Neptunus trituberculatus</name>
    <dbReference type="NCBI Taxonomy" id="210409"/>
    <lineage>
        <taxon>Eukaryota</taxon>
        <taxon>Metazoa</taxon>
        <taxon>Ecdysozoa</taxon>
        <taxon>Arthropoda</taxon>
        <taxon>Crustacea</taxon>
        <taxon>Multicrustacea</taxon>
        <taxon>Malacostraca</taxon>
        <taxon>Eumalacostraca</taxon>
        <taxon>Eucarida</taxon>
        <taxon>Decapoda</taxon>
        <taxon>Pleocyemata</taxon>
        <taxon>Brachyura</taxon>
        <taxon>Eubrachyura</taxon>
        <taxon>Portunoidea</taxon>
        <taxon>Portunidae</taxon>
        <taxon>Portuninae</taxon>
        <taxon>Portunus</taxon>
    </lineage>
</organism>
<comment type="caution">
    <text evidence="2">The sequence shown here is derived from an EMBL/GenBank/DDBJ whole genome shotgun (WGS) entry which is preliminary data.</text>
</comment>
<name>A0A5B7D4K9_PORTR</name>
<dbReference type="EMBL" id="VSRR010000495">
    <property type="protein sequence ID" value="MPC16311.1"/>
    <property type="molecule type" value="Genomic_DNA"/>
</dbReference>
<dbReference type="Proteomes" id="UP000324222">
    <property type="component" value="Unassembled WGS sequence"/>
</dbReference>
<protein>
    <submittedName>
        <fullName evidence="2">Uncharacterized protein</fullName>
    </submittedName>
</protein>
<sequence>MSAAVVSGEEWLGGARHQRGARILCVTASRHRIRSSTAFTFTATSASLPRRGGEAQKSLRIPVIETHGKQFPKDKYKDSELTR</sequence>
<keyword evidence="3" id="KW-1185">Reference proteome</keyword>
<gene>
    <name evidence="2" type="ORF">E2C01_009132</name>
</gene>
<feature type="region of interest" description="Disordered" evidence="1">
    <location>
        <begin position="47"/>
        <end position="83"/>
    </location>
</feature>
<evidence type="ECO:0000313" key="2">
    <source>
        <dbReference type="EMBL" id="MPC16311.1"/>
    </source>
</evidence>
<accession>A0A5B7D4K9</accession>
<proteinExistence type="predicted"/>
<dbReference type="AlphaFoldDB" id="A0A5B7D4K9"/>
<evidence type="ECO:0000313" key="3">
    <source>
        <dbReference type="Proteomes" id="UP000324222"/>
    </source>
</evidence>
<feature type="compositionally biased region" description="Basic and acidic residues" evidence="1">
    <location>
        <begin position="66"/>
        <end position="83"/>
    </location>
</feature>
<reference evidence="2 3" key="1">
    <citation type="submission" date="2019-05" db="EMBL/GenBank/DDBJ databases">
        <title>Another draft genome of Portunus trituberculatus and its Hox gene families provides insights of decapod evolution.</title>
        <authorList>
            <person name="Jeong J.-H."/>
            <person name="Song I."/>
            <person name="Kim S."/>
            <person name="Choi T."/>
            <person name="Kim D."/>
            <person name="Ryu S."/>
            <person name="Kim W."/>
        </authorList>
    </citation>
    <scope>NUCLEOTIDE SEQUENCE [LARGE SCALE GENOMIC DNA]</scope>
    <source>
        <tissue evidence="2">Muscle</tissue>
    </source>
</reference>
<evidence type="ECO:0000256" key="1">
    <source>
        <dbReference type="SAM" id="MobiDB-lite"/>
    </source>
</evidence>